<evidence type="ECO:0000313" key="4">
    <source>
        <dbReference type="Proteomes" id="UP000316252"/>
    </source>
</evidence>
<keyword evidence="4" id="KW-1185">Reference proteome</keyword>
<dbReference type="Proteomes" id="UP000316252">
    <property type="component" value="Unassembled WGS sequence"/>
</dbReference>
<proteinExistence type="predicted"/>
<dbReference type="PANTHER" id="PTHR35535:SF2">
    <property type="entry name" value="DUF306 DOMAIN-CONTAINING PROTEIN"/>
    <property type="match status" value="1"/>
</dbReference>
<gene>
    <name evidence="3" type="ORF">FJ657_13730</name>
</gene>
<evidence type="ECO:0000313" key="3">
    <source>
        <dbReference type="EMBL" id="TPW74641.1"/>
    </source>
</evidence>
<dbReference type="InterPro" id="IPR005184">
    <property type="entry name" value="DUF306_Meta_HslJ"/>
</dbReference>
<protein>
    <submittedName>
        <fullName evidence="3">META domain-containing protein</fullName>
    </submittedName>
</protein>
<dbReference type="Gene3D" id="2.40.128.270">
    <property type="match status" value="1"/>
</dbReference>
<reference evidence="3 4" key="1">
    <citation type="submission" date="2019-06" db="EMBL/GenBank/DDBJ databases">
        <authorList>
            <person name="Li F."/>
        </authorList>
    </citation>
    <scope>NUCLEOTIDE SEQUENCE [LARGE SCALE GENOMIC DNA]</scope>
    <source>
        <strain evidence="3 4">10F1D-1</strain>
    </source>
</reference>
<dbReference type="PANTHER" id="PTHR35535">
    <property type="entry name" value="HEAT SHOCK PROTEIN HSLJ"/>
    <property type="match status" value="1"/>
</dbReference>
<dbReference type="Pfam" id="PF03724">
    <property type="entry name" value="META"/>
    <property type="match status" value="1"/>
</dbReference>
<dbReference type="RefSeq" id="WP_141164279.1">
    <property type="nucleotide sequence ID" value="NZ_VHQG01000004.1"/>
</dbReference>
<feature type="compositionally biased region" description="Low complexity" evidence="1">
    <location>
        <begin position="54"/>
        <end position="67"/>
    </location>
</feature>
<feature type="domain" description="DUF306" evidence="2">
    <location>
        <begin position="84"/>
        <end position="181"/>
    </location>
</feature>
<dbReference type="EMBL" id="VHQG01000004">
    <property type="protein sequence ID" value="TPW74641.1"/>
    <property type="molecule type" value="Genomic_DNA"/>
</dbReference>
<dbReference type="OrthoDB" id="4990393at2"/>
<name>A0A506XPT1_9MICO</name>
<dbReference type="InterPro" id="IPR053147">
    <property type="entry name" value="Hsp_HslJ-like"/>
</dbReference>
<organism evidence="3 4">
    <name type="scientific">Schumannella soli</name>
    <dbReference type="NCBI Taxonomy" id="2590779"/>
    <lineage>
        <taxon>Bacteria</taxon>
        <taxon>Bacillati</taxon>
        <taxon>Actinomycetota</taxon>
        <taxon>Actinomycetes</taxon>
        <taxon>Micrococcales</taxon>
        <taxon>Microbacteriaceae</taxon>
        <taxon>Schumannella</taxon>
    </lineage>
</organism>
<evidence type="ECO:0000259" key="2">
    <source>
        <dbReference type="Pfam" id="PF03724"/>
    </source>
</evidence>
<feature type="region of interest" description="Disordered" evidence="1">
    <location>
        <begin position="44"/>
        <end position="77"/>
    </location>
</feature>
<dbReference type="AlphaFoldDB" id="A0A506XPT1"/>
<sequence length="206" mass="19878">MLRITTGITAGDRLSAVRAAVAGAGAALLALGLLSGCASGSSDGAAPGAGGSGSASATPGGDESAGSQGSGGSSGGSLEADVAQLWLLTSITDDQGTLAPPTVSATLDLREDGRFSGNGGCNGFGADVKVGDSGHVTVGPIVSTKRACAERSANEQETRYLAALQKADAVKRSGDGLIVSGDGIQLVYAPDATKSAGPKTDGDQPS</sequence>
<evidence type="ECO:0000256" key="1">
    <source>
        <dbReference type="SAM" id="MobiDB-lite"/>
    </source>
</evidence>
<dbReference type="InterPro" id="IPR038670">
    <property type="entry name" value="HslJ-like_sf"/>
</dbReference>
<accession>A0A506XPT1</accession>
<comment type="caution">
    <text evidence="3">The sequence shown here is derived from an EMBL/GenBank/DDBJ whole genome shotgun (WGS) entry which is preliminary data.</text>
</comment>